<gene>
    <name evidence="1" type="ORF">Tci_006535</name>
</gene>
<name>A0A6L2JDB4_TANCI</name>
<dbReference type="PANTHER" id="PTHR12286">
    <property type="entry name" value="SACCHAROPINE DEHYDROGENASE-LIKE OXIDOREDUCTASE"/>
    <property type="match status" value="1"/>
</dbReference>
<dbReference type="PANTHER" id="PTHR12286:SF5">
    <property type="entry name" value="SACCHAROPINE DEHYDROGENASE-LIKE OXIDOREDUCTASE"/>
    <property type="match status" value="1"/>
</dbReference>
<dbReference type="AlphaFoldDB" id="A0A6L2JDB4"/>
<dbReference type="InterPro" id="IPR051276">
    <property type="entry name" value="Saccharopine_DH-like_oxidrdct"/>
</dbReference>
<dbReference type="SUPFAM" id="SSF51735">
    <property type="entry name" value="NAD(P)-binding Rossmann-fold domains"/>
    <property type="match status" value="1"/>
</dbReference>
<reference evidence="1" key="1">
    <citation type="journal article" date="2019" name="Sci. Rep.">
        <title>Draft genome of Tanacetum cinerariifolium, the natural source of mosquito coil.</title>
        <authorList>
            <person name="Yamashiro T."/>
            <person name="Shiraishi A."/>
            <person name="Satake H."/>
            <person name="Nakayama K."/>
        </authorList>
    </citation>
    <scope>NUCLEOTIDE SEQUENCE</scope>
</reference>
<comment type="caution">
    <text evidence="1">The sequence shown here is derived from an EMBL/GenBank/DDBJ whole genome shotgun (WGS) entry which is preliminary data.</text>
</comment>
<sequence>MHKLVSQYGRLIHNSTFNFNASHSTFSLQSRRIHHDHSSIKTKEQQKDNKKPIYDVIIFGASGFTGKYVIKEAFKFLSYPSSPLKTLALAGRNTKKLSETLAWASTSPLDRLIPFVIADTSNPASLHHMASQAKLIVNCAGPFHFHGERVVYACVDVVLVEMWFLFNSMQWVCPVVVNRVEAYMNLESDIKVVANYGTYESAVLGLANVDKLKELRQSKQTTARPSIVGPAPAKGLKIDHQKKTGLWAVKLPSTLSRSKGEYFWKECDDFGVDVLSFHTCLTNILGFLEKLKWWFEQDIDDEEKEDEEGEGGTEFRRDRCSSYDCHEDGFDGLKRQHLTMRRCFGTKMKNWNEMIHHHFHQGYHPTDEMRMDELKW</sequence>
<dbReference type="GO" id="GO:0005886">
    <property type="term" value="C:plasma membrane"/>
    <property type="evidence" value="ECO:0007669"/>
    <property type="project" value="TreeGrafter"/>
</dbReference>
<dbReference type="InterPro" id="IPR036291">
    <property type="entry name" value="NAD(P)-bd_dom_sf"/>
</dbReference>
<evidence type="ECO:0000313" key="1">
    <source>
        <dbReference type="EMBL" id="GEU34557.1"/>
    </source>
</evidence>
<organism evidence="1">
    <name type="scientific">Tanacetum cinerariifolium</name>
    <name type="common">Dalmatian daisy</name>
    <name type="synonym">Chrysanthemum cinerariifolium</name>
    <dbReference type="NCBI Taxonomy" id="118510"/>
    <lineage>
        <taxon>Eukaryota</taxon>
        <taxon>Viridiplantae</taxon>
        <taxon>Streptophyta</taxon>
        <taxon>Embryophyta</taxon>
        <taxon>Tracheophyta</taxon>
        <taxon>Spermatophyta</taxon>
        <taxon>Magnoliopsida</taxon>
        <taxon>eudicotyledons</taxon>
        <taxon>Gunneridae</taxon>
        <taxon>Pentapetalae</taxon>
        <taxon>asterids</taxon>
        <taxon>campanulids</taxon>
        <taxon>Asterales</taxon>
        <taxon>Asteraceae</taxon>
        <taxon>Asteroideae</taxon>
        <taxon>Anthemideae</taxon>
        <taxon>Anthemidinae</taxon>
        <taxon>Tanacetum</taxon>
    </lineage>
</organism>
<accession>A0A6L2JDB4</accession>
<dbReference type="Gene3D" id="3.40.50.720">
    <property type="entry name" value="NAD(P)-binding Rossmann-like Domain"/>
    <property type="match status" value="1"/>
</dbReference>
<dbReference type="EMBL" id="BKCJ010000589">
    <property type="protein sequence ID" value="GEU34557.1"/>
    <property type="molecule type" value="Genomic_DNA"/>
</dbReference>
<proteinExistence type="predicted"/>
<dbReference type="GO" id="GO:0005811">
    <property type="term" value="C:lipid droplet"/>
    <property type="evidence" value="ECO:0007669"/>
    <property type="project" value="TreeGrafter"/>
</dbReference>
<dbReference type="GO" id="GO:0005739">
    <property type="term" value="C:mitochondrion"/>
    <property type="evidence" value="ECO:0007669"/>
    <property type="project" value="TreeGrafter"/>
</dbReference>
<dbReference type="GO" id="GO:0009247">
    <property type="term" value="P:glycolipid biosynthetic process"/>
    <property type="evidence" value="ECO:0007669"/>
    <property type="project" value="TreeGrafter"/>
</dbReference>
<protein>
    <submittedName>
        <fullName evidence="1">Uncharacterized protein</fullName>
    </submittedName>
</protein>